<sequence>MRLKSHLKLGLGCLRFGYDRCQVCVGFDAEVCTKVGSRMLKGSKIGASPGCLLAQARNNLMGLDLDEFKALVAWATSKVDARKFRVRAMIKSRTLVVRAKTGTRVQIERLRCGLGVGSIQGLK</sequence>
<comment type="caution">
    <text evidence="1">The sequence shown here is derived from an EMBL/GenBank/DDBJ whole genome shotgun (WGS) entry which is preliminary data.</text>
</comment>
<reference evidence="1" key="1">
    <citation type="submission" date="2018-10" db="EMBL/GenBank/DDBJ databases">
        <title>Population genomic analysis revealed the cold adaptation of white poplar.</title>
        <authorList>
            <person name="Liu Y.-J."/>
        </authorList>
    </citation>
    <scope>NUCLEOTIDE SEQUENCE [LARGE SCALE GENOMIC DNA]</scope>
    <source>
        <strain evidence="1">PAL-ZL1</strain>
    </source>
</reference>
<dbReference type="AlphaFoldDB" id="A0A4U5Q733"/>
<name>A0A4U5Q733_POPAL</name>
<organism evidence="1">
    <name type="scientific">Populus alba</name>
    <name type="common">White poplar</name>
    <dbReference type="NCBI Taxonomy" id="43335"/>
    <lineage>
        <taxon>Eukaryota</taxon>
        <taxon>Viridiplantae</taxon>
        <taxon>Streptophyta</taxon>
        <taxon>Embryophyta</taxon>
        <taxon>Tracheophyta</taxon>
        <taxon>Spermatophyta</taxon>
        <taxon>Magnoliopsida</taxon>
        <taxon>eudicotyledons</taxon>
        <taxon>Gunneridae</taxon>
        <taxon>Pentapetalae</taxon>
        <taxon>rosids</taxon>
        <taxon>fabids</taxon>
        <taxon>Malpighiales</taxon>
        <taxon>Salicaceae</taxon>
        <taxon>Saliceae</taxon>
        <taxon>Populus</taxon>
    </lineage>
</organism>
<evidence type="ECO:0000313" key="1">
    <source>
        <dbReference type="EMBL" id="TKS05592.1"/>
    </source>
</evidence>
<proteinExistence type="predicted"/>
<protein>
    <submittedName>
        <fullName evidence="1">Uncharacterized protein</fullName>
    </submittedName>
</protein>
<accession>A0A4U5Q733</accession>
<dbReference type="EMBL" id="RCHU01000428">
    <property type="protein sequence ID" value="TKS05592.1"/>
    <property type="molecule type" value="Genomic_DNA"/>
</dbReference>
<gene>
    <name evidence="1" type="ORF">D5086_0000131310</name>
</gene>